<dbReference type="PROSITE" id="PS50048">
    <property type="entry name" value="ZN2_CY6_FUNGAL_2"/>
    <property type="match status" value="1"/>
</dbReference>
<dbReference type="SUPFAM" id="SSF57701">
    <property type="entry name" value="Zn2/Cys6 DNA-binding domain"/>
    <property type="match status" value="1"/>
</dbReference>
<feature type="compositionally biased region" description="Polar residues" evidence="7">
    <location>
        <begin position="530"/>
        <end position="546"/>
    </location>
</feature>
<dbReference type="GO" id="GO:0000981">
    <property type="term" value="F:DNA-binding transcription factor activity, RNA polymerase II-specific"/>
    <property type="evidence" value="ECO:0007669"/>
    <property type="project" value="InterPro"/>
</dbReference>
<feature type="compositionally biased region" description="Low complexity" evidence="7">
    <location>
        <begin position="141"/>
        <end position="150"/>
    </location>
</feature>
<keyword evidence="3" id="KW-0805">Transcription regulation</keyword>
<dbReference type="SMART" id="SM00066">
    <property type="entry name" value="GAL4"/>
    <property type="match status" value="1"/>
</dbReference>
<name>A0A084B1I7_STACB</name>
<evidence type="ECO:0000256" key="6">
    <source>
        <dbReference type="ARBA" id="ARBA00023242"/>
    </source>
</evidence>
<keyword evidence="2" id="KW-0862">Zinc</keyword>
<dbReference type="Proteomes" id="UP000028045">
    <property type="component" value="Unassembled WGS sequence"/>
</dbReference>
<organism evidence="9 10">
    <name type="scientific">Stachybotrys chartarum (strain CBS 109288 / IBT 7711)</name>
    <name type="common">Toxic black mold</name>
    <name type="synonym">Stilbospora chartarum</name>
    <dbReference type="NCBI Taxonomy" id="1280523"/>
    <lineage>
        <taxon>Eukaryota</taxon>
        <taxon>Fungi</taxon>
        <taxon>Dikarya</taxon>
        <taxon>Ascomycota</taxon>
        <taxon>Pezizomycotina</taxon>
        <taxon>Sordariomycetes</taxon>
        <taxon>Hypocreomycetidae</taxon>
        <taxon>Hypocreales</taxon>
        <taxon>Stachybotryaceae</taxon>
        <taxon>Stachybotrys</taxon>
    </lineage>
</organism>
<dbReference type="CDD" id="cd00067">
    <property type="entry name" value="GAL4"/>
    <property type="match status" value="1"/>
</dbReference>
<dbReference type="AlphaFoldDB" id="A0A084B1I7"/>
<evidence type="ECO:0000256" key="1">
    <source>
        <dbReference type="ARBA" id="ARBA00022723"/>
    </source>
</evidence>
<feature type="region of interest" description="Disordered" evidence="7">
    <location>
        <begin position="526"/>
        <end position="629"/>
    </location>
</feature>
<feature type="compositionally biased region" description="Basic and acidic residues" evidence="7">
    <location>
        <begin position="597"/>
        <end position="609"/>
    </location>
</feature>
<evidence type="ECO:0000256" key="2">
    <source>
        <dbReference type="ARBA" id="ARBA00022833"/>
    </source>
</evidence>
<gene>
    <name evidence="9" type="ORF">S7711_05678</name>
</gene>
<accession>A0A084B1I7</accession>
<evidence type="ECO:0000256" key="4">
    <source>
        <dbReference type="ARBA" id="ARBA00023125"/>
    </source>
</evidence>
<feature type="region of interest" description="Disordered" evidence="7">
    <location>
        <begin position="255"/>
        <end position="304"/>
    </location>
</feature>
<feature type="compositionally biased region" description="Polar residues" evidence="7">
    <location>
        <begin position="620"/>
        <end position="629"/>
    </location>
</feature>
<feature type="compositionally biased region" description="Basic and acidic residues" evidence="7">
    <location>
        <begin position="260"/>
        <end position="269"/>
    </location>
</feature>
<evidence type="ECO:0000313" key="9">
    <source>
        <dbReference type="EMBL" id="KEY71416.1"/>
    </source>
</evidence>
<dbReference type="PROSITE" id="PS00463">
    <property type="entry name" value="ZN2_CY6_FUNGAL_1"/>
    <property type="match status" value="1"/>
</dbReference>
<dbReference type="PANTHER" id="PTHR47659">
    <property type="entry name" value="ZN(II)2CYS6 TRANSCRIPTION FACTOR (EUROFUNG)-RELATED"/>
    <property type="match status" value="1"/>
</dbReference>
<reference evidence="9 10" key="1">
    <citation type="journal article" date="2014" name="BMC Genomics">
        <title>Comparative genome sequencing reveals chemotype-specific gene clusters in the toxigenic black mold Stachybotrys.</title>
        <authorList>
            <person name="Semeiks J."/>
            <person name="Borek D."/>
            <person name="Otwinowski Z."/>
            <person name="Grishin N.V."/>
        </authorList>
    </citation>
    <scope>NUCLEOTIDE SEQUENCE [LARGE SCALE GENOMIC DNA]</scope>
    <source>
        <strain evidence="10">CBS 109288 / IBT 7711</strain>
    </source>
</reference>
<dbReference type="OrthoDB" id="5575144at2759"/>
<dbReference type="InterPro" id="IPR036864">
    <property type="entry name" value="Zn2-C6_fun-type_DNA-bd_sf"/>
</dbReference>
<feature type="region of interest" description="Disordered" evidence="7">
    <location>
        <begin position="484"/>
        <end position="510"/>
    </location>
</feature>
<dbReference type="Pfam" id="PF00172">
    <property type="entry name" value="Zn_clus"/>
    <property type="match status" value="1"/>
</dbReference>
<dbReference type="GO" id="GO:0003677">
    <property type="term" value="F:DNA binding"/>
    <property type="evidence" value="ECO:0007669"/>
    <property type="project" value="UniProtKB-KW"/>
</dbReference>
<dbReference type="HOGENOM" id="CLU_028977_0_0_1"/>
<protein>
    <recommendedName>
        <fullName evidence="8">Zn(2)-C6 fungal-type domain-containing protein</fullName>
    </recommendedName>
</protein>
<keyword evidence="5" id="KW-0804">Transcription</keyword>
<feature type="region of interest" description="Disordered" evidence="7">
    <location>
        <begin position="40"/>
        <end position="193"/>
    </location>
</feature>
<keyword evidence="4" id="KW-0238">DNA-binding</keyword>
<dbReference type="EMBL" id="KL648298">
    <property type="protein sequence ID" value="KEY71416.1"/>
    <property type="molecule type" value="Genomic_DNA"/>
</dbReference>
<evidence type="ECO:0000256" key="5">
    <source>
        <dbReference type="ARBA" id="ARBA00023163"/>
    </source>
</evidence>
<feature type="compositionally biased region" description="Pro residues" evidence="7">
    <location>
        <begin position="151"/>
        <end position="160"/>
    </location>
</feature>
<sequence length="629" mass="67826">MLPAAQLVDRSPSLPLGYRRGITDPGGFAIDLIGAPKTVGSEASAQPWAYPSPPMSGSPPLPPKAGQEASDRSRAPLSSYPAIVPQDHRPGHPIHTGSGDPRRSLPTPLSLPRTYPPERPGAASYSYRSHEEPLPRIPSFPQQQLQGSSQGPPPGPPQGPPHGHHHALPHGAASHQYLPLTGPGSLASYPSSSRQLTLEAQPYTSPKSQRKTKGHVASACVPCKRAHLRCDAQRPCSRCLSNGKEDACVDVKHKRRGRPRLRDDRDTRFDSSQFPNPQDVPLRRPLSIHPIGAAGPSGYDDPLRRTQSSRILKSQPSESRGPRYLDRASGADASMYAAQPPAGTRLAEPVAYLTMDLEFSKVSPTFLDALGGANIVGRKLTEACAAGELEKVLLIRNQLLAEQKRREPNYLPPIMGRGDQVIQGLGFSMEEVARFQLDHQEYLTLVMGDGHTRTFPLRIGLAKEGSYYFVVVGLSLPPRYAYPSPSPHARDVPSPYHAQPSPVQQPPGYVQFAHTPVSATFDPIRHRFSEGSQPRPSSGLLQSPGTPSAAYSLYPGSPGRAEYAGLSPYQMGRNDGPSAVRAPPPTGAFQLPPIRAQPERGPGEGESRRSSRVHIGGLLDNTQGPEGSR</sequence>
<evidence type="ECO:0000256" key="7">
    <source>
        <dbReference type="SAM" id="MobiDB-lite"/>
    </source>
</evidence>
<feature type="compositionally biased region" description="Low complexity" evidence="7">
    <location>
        <begin position="104"/>
        <end position="113"/>
    </location>
</feature>
<evidence type="ECO:0000256" key="3">
    <source>
        <dbReference type="ARBA" id="ARBA00023015"/>
    </source>
</evidence>
<keyword evidence="10" id="KW-1185">Reference proteome</keyword>
<evidence type="ECO:0000313" key="10">
    <source>
        <dbReference type="Proteomes" id="UP000028045"/>
    </source>
</evidence>
<feature type="domain" description="Zn(2)-C6 fungal-type" evidence="8">
    <location>
        <begin position="219"/>
        <end position="250"/>
    </location>
</feature>
<keyword evidence="1" id="KW-0479">Metal-binding</keyword>
<dbReference type="InterPro" id="IPR001138">
    <property type="entry name" value="Zn2Cys6_DnaBD"/>
</dbReference>
<dbReference type="InterPro" id="IPR050335">
    <property type="entry name" value="ERT1_acuK_gluconeogen_tf"/>
</dbReference>
<evidence type="ECO:0000259" key="8">
    <source>
        <dbReference type="PROSITE" id="PS50048"/>
    </source>
</evidence>
<dbReference type="GO" id="GO:0008270">
    <property type="term" value="F:zinc ion binding"/>
    <property type="evidence" value="ECO:0007669"/>
    <property type="project" value="InterPro"/>
</dbReference>
<proteinExistence type="predicted"/>
<feature type="compositionally biased region" description="Pro residues" evidence="7">
    <location>
        <begin position="50"/>
        <end position="63"/>
    </location>
</feature>
<dbReference type="PANTHER" id="PTHR47659:SF4">
    <property type="entry name" value="ZN(II)2CYS6 TRANSCRIPTION FACTOR (EUROFUNG)"/>
    <property type="match status" value="1"/>
</dbReference>
<dbReference type="Gene3D" id="4.10.240.10">
    <property type="entry name" value="Zn(2)-C6 fungal-type DNA-binding domain"/>
    <property type="match status" value="1"/>
</dbReference>
<keyword evidence="6" id="KW-0539">Nucleus</keyword>